<feature type="domain" description="Resolvase/invertase-type recombinase catalytic" evidence="1">
    <location>
        <begin position="13"/>
        <end position="163"/>
    </location>
</feature>
<dbReference type="Pfam" id="PF00239">
    <property type="entry name" value="Resolvase"/>
    <property type="match status" value="1"/>
</dbReference>
<dbReference type="InterPro" id="IPR006119">
    <property type="entry name" value="Resolv_N"/>
</dbReference>
<organism evidence="3 4">
    <name type="scientific">Amycolatopsis vastitatis</name>
    <dbReference type="NCBI Taxonomy" id="1905142"/>
    <lineage>
        <taxon>Bacteria</taxon>
        <taxon>Bacillati</taxon>
        <taxon>Actinomycetota</taxon>
        <taxon>Actinomycetes</taxon>
        <taxon>Pseudonocardiales</taxon>
        <taxon>Pseudonocardiaceae</taxon>
        <taxon>Amycolatopsis</taxon>
    </lineage>
</organism>
<evidence type="ECO:0000313" key="3">
    <source>
        <dbReference type="EMBL" id="OXM67217.1"/>
    </source>
</evidence>
<dbReference type="RefSeq" id="WP_093948585.1">
    <property type="nucleotide sequence ID" value="NZ_NMUL01000014.1"/>
</dbReference>
<dbReference type="PROSITE" id="PS51736">
    <property type="entry name" value="RECOMBINASES_3"/>
    <property type="match status" value="1"/>
</dbReference>
<dbReference type="InterPro" id="IPR011109">
    <property type="entry name" value="DNA_bind_recombinase_dom"/>
</dbReference>
<evidence type="ECO:0000259" key="2">
    <source>
        <dbReference type="PROSITE" id="PS51737"/>
    </source>
</evidence>
<dbReference type="AlphaFoldDB" id="A0A229T7L2"/>
<evidence type="ECO:0000259" key="1">
    <source>
        <dbReference type="PROSITE" id="PS51736"/>
    </source>
</evidence>
<evidence type="ECO:0000313" key="4">
    <source>
        <dbReference type="Proteomes" id="UP000215199"/>
    </source>
</evidence>
<dbReference type="PANTHER" id="PTHR30461">
    <property type="entry name" value="DNA-INVERTASE FROM LAMBDOID PROPHAGE"/>
    <property type="match status" value="1"/>
</dbReference>
<dbReference type="SUPFAM" id="SSF53041">
    <property type="entry name" value="Resolvase-like"/>
    <property type="match status" value="1"/>
</dbReference>
<dbReference type="GO" id="GO:0003677">
    <property type="term" value="F:DNA binding"/>
    <property type="evidence" value="ECO:0007669"/>
    <property type="project" value="InterPro"/>
</dbReference>
<dbReference type="Gene3D" id="3.90.1750.20">
    <property type="entry name" value="Putative Large Serine Recombinase, Chain B, Domain 2"/>
    <property type="match status" value="1"/>
</dbReference>
<dbReference type="GO" id="GO:0000150">
    <property type="term" value="F:DNA strand exchange activity"/>
    <property type="evidence" value="ECO:0007669"/>
    <property type="project" value="InterPro"/>
</dbReference>
<name>A0A229T7L2_9PSEU</name>
<accession>A0A229T7L2</accession>
<dbReference type="SMART" id="SM00857">
    <property type="entry name" value="Resolvase"/>
    <property type="match status" value="1"/>
</dbReference>
<keyword evidence="4" id="KW-1185">Reference proteome</keyword>
<evidence type="ECO:0008006" key="5">
    <source>
        <dbReference type="Google" id="ProtNLM"/>
    </source>
</evidence>
<dbReference type="PROSITE" id="PS51737">
    <property type="entry name" value="RECOMBINASE_DNA_BIND"/>
    <property type="match status" value="1"/>
</dbReference>
<dbReference type="EMBL" id="NMUL01000014">
    <property type="protein sequence ID" value="OXM67217.1"/>
    <property type="molecule type" value="Genomic_DNA"/>
</dbReference>
<dbReference type="CDD" id="cd00338">
    <property type="entry name" value="Ser_Recombinase"/>
    <property type="match status" value="1"/>
</dbReference>
<dbReference type="PANTHER" id="PTHR30461:SF23">
    <property type="entry name" value="DNA RECOMBINASE-RELATED"/>
    <property type="match status" value="1"/>
</dbReference>
<dbReference type="Gene3D" id="3.40.50.1390">
    <property type="entry name" value="Resolvase, N-terminal catalytic domain"/>
    <property type="match status" value="1"/>
</dbReference>
<dbReference type="InterPro" id="IPR038109">
    <property type="entry name" value="DNA_bind_recomb_sf"/>
</dbReference>
<dbReference type="Proteomes" id="UP000215199">
    <property type="component" value="Unassembled WGS sequence"/>
</dbReference>
<gene>
    <name evidence="3" type="ORF">CF165_17395</name>
</gene>
<feature type="domain" description="Recombinase" evidence="2">
    <location>
        <begin position="171"/>
        <end position="291"/>
    </location>
</feature>
<dbReference type="InterPro" id="IPR036162">
    <property type="entry name" value="Resolvase-like_N_sf"/>
</dbReference>
<reference evidence="4" key="1">
    <citation type="submission" date="2017-07" db="EMBL/GenBank/DDBJ databases">
        <title>Comparative genome mining reveals phylogenetic distribution patterns of secondary metabolites in Amycolatopsis.</title>
        <authorList>
            <person name="Adamek M."/>
            <person name="Alanjary M."/>
            <person name="Sales-Ortells H."/>
            <person name="Goodfellow M."/>
            <person name="Bull A.T."/>
            <person name="Kalinowski J."/>
            <person name="Ziemert N."/>
        </authorList>
    </citation>
    <scope>NUCLEOTIDE SEQUENCE [LARGE SCALE GENOMIC DNA]</scope>
    <source>
        <strain evidence="4">H5</strain>
    </source>
</reference>
<dbReference type="OrthoDB" id="4500247at2"/>
<comment type="caution">
    <text evidence="3">The sequence shown here is derived from an EMBL/GenBank/DDBJ whole genome shotgun (WGS) entry which is preliminary data.</text>
</comment>
<protein>
    <recommendedName>
        <fullName evidence="5">Recombinase family protein</fullName>
    </recommendedName>
</protein>
<sequence>MGRTTVEVAAPRTAAIYLRISEDREGRELGVTRQQQHCRQLAKRLGVKVVAIFTDNDISAAAASQKERPEYLRMIRDAKTGLFGTIIAYTSGRLTRAPREFEGQIDLARNHGVLFQFVASPSFDLTTSAGRMMARMMAAKDTGEVEDISERQSDRKQQLIANGEWTGGRRPFGYDDDGLTLRPAEQERGLDAAKRLLAGDSARSIFTEWNVAGMTTTAGGPWDGSNFRQMILRPRNAGRVGKIPPGTKDFRKALDKLPKSRWPPLFAPDDRQAAEDTWVALMIKMTDPTRQKNGGATSLVLVGSHLYTCWCGSIARSGGTTASKQSRYMCKGGGHTRLAGPVDELVRAVVCARLDSQGVRLLPKTGDREPLLKRLALLKARAEEAAALFGDPESGFTAEQLKVTNARLKPKIEEVERELAQLADGSALEGIADAPSPSAAFLAKGIERQRVIIGALVEVTILKAPRGRRDFDPETVRIVPRPRPA</sequence>
<dbReference type="InterPro" id="IPR050639">
    <property type="entry name" value="SSR_resolvase"/>
</dbReference>
<proteinExistence type="predicted"/>